<dbReference type="PANTHER" id="PTHR46112:SF3">
    <property type="entry name" value="AMINOPEPTIDASE YPDF"/>
    <property type="match status" value="1"/>
</dbReference>
<comment type="caution">
    <text evidence="2">The sequence shown here is derived from an EMBL/GenBank/DDBJ whole genome shotgun (WGS) entry which is preliminary data.</text>
</comment>
<accession>A0A0G1DGT1</accession>
<protein>
    <submittedName>
        <fullName evidence="2">XAA-pro dipeptidase, X-pro peptidase</fullName>
    </submittedName>
</protein>
<reference evidence="2 3" key="1">
    <citation type="journal article" date="2015" name="Nature">
        <title>rRNA introns, odd ribosomes, and small enigmatic genomes across a large radiation of phyla.</title>
        <authorList>
            <person name="Brown C.T."/>
            <person name="Hug L.A."/>
            <person name="Thomas B.C."/>
            <person name="Sharon I."/>
            <person name="Castelle C.J."/>
            <person name="Singh A."/>
            <person name="Wilkins M.J."/>
            <person name="Williams K.H."/>
            <person name="Banfield J.F."/>
        </authorList>
    </citation>
    <scope>NUCLEOTIDE SEQUENCE [LARGE SCALE GENOMIC DNA]</scope>
</reference>
<name>A0A0G1DGT1_9BACT</name>
<dbReference type="InterPro" id="IPR036005">
    <property type="entry name" value="Creatinase/aminopeptidase-like"/>
</dbReference>
<dbReference type="SUPFAM" id="SSF55920">
    <property type="entry name" value="Creatinase/aminopeptidase"/>
    <property type="match status" value="1"/>
</dbReference>
<dbReference type="EMBL" id="LCEK01000071">
    <property type="protein sequence ID" value="KKS70011.1"/>
    <property type="molecule type" value="Genomic_DNA"/>
</dbReference>
<organism evidence="2 3">
    <name type="scientific">Candidatus Magasanikbacteria bacterium GW2011_GWE2_42_7</name>
    <dbReference type="NCBI Taxonomy" id="1619052"/>
    <lineage>
        <taxon>Bacteria</taxon>
        <taxon>Candidatus Magasanikiibacteriota</taxon>
    </lineage>
</organism>
<feature type="domain" description="Peptidase M24" evidence="1">
    <location>
        <begin position="69"/>
        <end position="267"/>
    </location>
</feature>
<dbReference type="PATRIC" id="fig|1619052.3.peg.1097"/>
<dbReference type="Pfam" id="PF00557">
    <property type="entry name" value="Peptidase_M24"/>
    <property type="match status" value="1"/>
</dbReference>
<dbReference type="AlphaFoldDB" id="A0A0G1DGT1"/>
<evidence type="ECO:0000313" key="2">
    <source>
        <dbReference type="EMBL" id="KKS70011.1"/>
    </source>
</evidence>
<dbReference type="Gene3D" id="3.90.230.10">
    <property type="entry name" value="Creatinase/methionine aminopeptidase superfamily"/>
    <property type="match status" value="1"/>
</dbReference>
<evidence type="ECO:0000259" key="1">
    <source>
        <dbReference type="Pfam" id="PF00557"/>
    </source>
</evidence>
<dbReference type="PANTHER" id="PTHR46112">
    <property type="entry name" value="AMINOPEPTIDASE"/>
    <property type="match status" value="1"/>
</dbReference>
<evidence type="ECO:0000313" key="3">
    <source>
        <dbReference type="Proteomes" id="UP000033867"/>
    </source>
</evidence>
<gene>
    <name evidence="2" type="ORF">UV42_C0071G0005</name>
</gene>
<proteinExistence type="predicted"/>
<dbReference type="InterPro" id="IPR000994">
    <property type="entry name" value="Pept_M24"/>
</dbReference>
<sequence>MAQIKKAYPELHVLPFEKPLKDVLKVYEKKQIGYRPSSMPSAYVEKRMIALTGEERIFAIKLPEEIVRLKKAAALTDKIFADVITNWKKFNTEQDVATYIILKTIERGAEPSFPPIVASGKHALNPHHTPAKTTLTKGFCVIDMGVRYQGYCSDMTRTVYIGKPTKKEKDIYNHLLHAQHTAITECIVGAKISDIAEHCRKHLGKEWNKHFTHALGHGLGTQVHEWPRVSTSVQEPLGENMYITIEPGVYPPGKFGMRIEDDVLITKKGPVVLTKTEKKLIHV</sequence>
<dbReference type="InterPro" id="IPR050659">
    <property type="entry name" value="Peptidase_M24B"/>
</dbReference>
<dbReference type="Proteomes" id="UP000033867">
    <property type="component" value="Unassembled WGS sequence"/>
</dbReference>